<gene>
    <name evidence="2" type="ORF">H4K34_16260</name>
</gene>
<proteinExistence type="predicted"/>
<protein>
    <submittedName>
        <fullName evidence="2">Uncharacterized protein</fullName>
    </submittedName>
</protein>
<feature type="transmembrane region" description="Helical" evidence="1">
    <location>
        <begin position="62"/>
        <end position="86"/>
    </location>
</feature>
<dbReference type="Proteomes" id="UP000516305">
    <property type="component" value="Chromosome"/>
</dbReference>
<keyword evidence="1" id="KW-1133">Transmembrane helix</keyword>
<sequence length="181" mass="21388">MPQLKSLYNLLLICSGISFLYWLFSNPSYPYAVIIGLYAFILGIIGLFIDLILSGLKSKNNIFLKIIAVFIQLIILSIIIPTFFFTRYKSSDLQKKWQAHKWIERIEAFQKKEGRLPTSTSDLTGLLYCKEEKDLINFSYDSNSVYIDTVNQYYYLNYWSSSWIEKRYSSNTKQWEETNWD</sequence>
<evidence type="ECO:0000256" key="1">
    <source>
        <dbReference type="SAM" id="Phobius"/>
    </source>
</evidence>
<evidence type="ECO:0000313" key="3">
    <source>
        <dbReference type="Proteomes" id="UP000516305"/>
    </source>
</evidence>
<dbReference type="EMBL" id="CP060139">
    <property type="protein sequence ID" value="QNR23910.1"/>
    <property type="molecule type" value="Genomic_DNA"/>
</dbReference>
<keyword evidence="1" id="KW-0812">Transmembrane</keyword>
<reference evidence="2 3" key="1">
    <citation type="submission" date="2020-08" db="EMBL/GenBank/DDBJ databases">
        <title>Croceimicrobium hydrocarbonivorans gen. nov., sp. nov., a novel marine bacterium isolated from a bacterial consortium that degrades polyethylene terephthalate.</title>
        <authorList>
            <person name="Liu R."/>
        </authorList>
    </citation>
    <scope>NUCLEOTIDE SEQUENCE [LARGE SCALE GENOMIC DNA]</scope>
    <source>
        <strain evidence="2 3">A20-9</strain>
    </source>
</reference>
<organism evidence="2 3">
    <name type="scientific">Croceimicrobium hydrocarbonivorans</name>
    <dbReference type="NCBI Taxonomy" id="2761580"/>
    <lineage>
        <taxon>Bacteria</taxon>
        <taxon>Pseudomonadati</taxon>
        <taxon>Bacteroidota</taxon>
        <taxon>Flavobacteriia</taxon>
        <taxon>Flavobacteriales</taxon>
        <taxon>Owenweeksiaceae</taxon>
        <taxon>Croceimicrobium</taxon>
    </lineage>
</organism>
<feature type="transmembrane region" description="Helical" evidence="1">
    <location>
        <begin position="31"/>
        <end position="56"/>
    </location>
</feature>
<feature type="transmembrane region" description="Helical" evidence="1">
    <location>
        <begin position="6"/>
        <end position="24"/>
    </location>
</feature>
<name>A0A7H0VDW2_9FLAO</name>
<dbReference type="KEGG" id="chyd:H4K34_16260"/>
<keyword evidence="1" id="KW-0472">Membrane</keyword>
<keyword evidence="3" id="KW-1185">Reference proteome</keyword>
<accession>A0A7H0VDW2</accession>
<dbReference type="AlphaFoldDB" id="A0A7H0VDW2"/>
<evidence type="ECO:0000313" key="2">
    <source>
        <dbReference type="EMBL" id="QNR23910.1"/>
    </source>
</evidence>
<dbReference type="RefSeq" id="WP_210758446.1">
    <property type="nucleotide sequence ID" value="NZ_CP060139.1"/>
</dbReference>